<dbReference type="PROSITE" id="PS00027">
    <property type="entry name" value="HOMEOBOX_1"/>
    <property type="match status" value="1"/>
</dbReference>
<sequence length="156" mass="17717">HPMGTEGASSSPERRGAPDLSFSIERILADECGPRDEPARRTEEPPIWIYCSRFSARPTAGPRRRSTPAHCEDRRCRTAFTAHQVSRLRNEFQRSEYLSEAGRRELAQELQLTEAQVKIWFQNARAKRRKNCGRQSPLAKKLAEAGLYNHSTPASP</sequence>
<keyword evidence="4 6" id="KW-0371">Homeobox</keyword>
<dbReference type="PANTHER" id="PTHR24341:SF6">
    <property type="entry name" value="HOMEOBOX PROTEIN INVECTED"/>
    <property type="match status" value="1"/>
</dbReference>
<accession>Q8T397</accession>
<evidence type="ECO:0000313" key="10">
    <source>
        <dbReference type="EMBL" id="CAC87039.1"/>
    </source>
</evidence>
<evidence type="ECO:0000256" key="7">
    <source>
        <dbReference type="RuleBase" id="RU000682"/>
    </source>
</evidence>
<feature type="domain" description="Homeobox" evidence="9">
    <location>
        <begin position="71"/>
        <end position="131"/>
    </location>
</feature>
<evidence type="ECO:0000256" key="8">
    <source>
        <dbReference type="SAM" id="MobiDB-lite"/>
    </source>
</evidence>
<dbReference type="SUPFAM" id="SSF46689">
    <property type="entry name" value="Homeodomain-like"/>
    <property type="match status" value="1"/>
</dbReference>
<dbReference type="InterPro" id="IPR009057">
    <property type="entry name" value="Homeodomain-like_sf"/>
</dbReference>
<dbReference type="GO" id="GO:0000981">
    <property type="term" value="F:DNA-binding transcription factor activity, RNA polymerase II-specific"/>
    <property type="evidence" value="ECO:0007669"/>
    <property type="project" value="InterPro"/>
</dbReference>
<keyword evidence="5 6" id="KW-0539">Nucleus</keyword>
<dbReference type="InterPro" id="IPR017970">
    <property type="entry name" value="Homeobox_CS"/>
</dbReference>
<evidence type="ECO:0000256" key="6">
    <source>
        <dbReference type="PROSITE-ProRule" id="PRU00108"/>
    </source>
</evidence>
<dbReference type="GO" id="GO:0030182">
    <property type="term" value="P:neuron differentiation"/>
    <property type="evidence" value="ECO:0007669"/>
    <property type="project" value="TreeGrafter"/>
</dbReference>
<dbReference type="CDD" id="cd00086">
    <property type="entry name" value="homeodomain"/>
    <property type="match status" value="1"/>
</dbReference>
<dbReference type="GO" id="GO:0005634">
    <property type="term" value="C:nucleus"/>
    <property type="evidence" value="ECO:0007669"/>
    <property type="project" value="UniProtKB-SubCell"/>
</dbReference>
<dbReference type="InterPro" id="IPR050720">
    <property type="entry name" value="Engrailed_Homeobox_TFs"/>
</dbReference>
<gene>
    <name evidence="10" type="primary">en-2</name>
</gene>
<dbReference type="EMBL" id="AJ315944">
    <property type="protein sequence ID" value="CAC87039.1"/>
    <property type="molecule type" value="mRNA"/>
</dbReference>
<dbReference type="Gene3D" id="1.10.10.60">
    <property type="entry name" value="Homeodomain-like"/>
    <property type="match status" value="1"/>
</dbReference>
<evidence type="ECO:0000256" key="2">
    <source>
        <dbReference type="ARBA" id="ARBA00010896"/>
    </source>
</evidence>
<name>Q8T397_CUPSA</name>
<dbReference type="SMART" id="SM00389">
    <property type="entry name" value="HOX"/>
    <property type="match status" value="1"/>
</dbReference>
<dbReference type="PRINTS" id="PR00026">
    <property type="entry name" value="ENGRAILED"/>
</dbReference>
<protein>
    <submittedName>
        <fullName evidence="10">Engrailed-2</fullName>
    </submittedName>
</protein>
<comment type="subcellular location">
    <subcellularLocation>
        <location evidence="1 6 7">Nucleus</location>
    </subcellularLocation>
</comment>
<dbReference type="PROSITE" id="PS50071">
    <property type="entry name" value="HOMEOBOX_2"/>
    <property type="match status" value="1"/>
</dbReference>
<evidence type="ECO:0000256" key="5">
    <source>
        <dbReference type="ARBA" id="ARBA00023242"/>
    </source>
</evidence>
<feature type="non-terminal residue" evidence="10">
    <location>
        <position position="1"/>
    </location>
</feature>
<dbReference type="GO" id="GO:0000978">
    <property type="term" value="F:RNA polymerase II cis-regulatory region sequence-specific DNA binding"/>
    <property type="evidence" value="ECO:0007669"/>
    <property type="project" value="TreeGrafter"/>
</dbReference>
<dbReference type="InterPro" id="IPR001356">
    <property type="entry name" value="HD"/>
</dbReference>
<evidence type="ECO:0000256" key="4">
    <source>
        <dbReference type="ARBA" id="ARBA00023155"/>
    </source>
</evidence>
<comment type="similarity">
    <text evidence="2">Belongs to the engrailed homeobox family.</text>
</comment>
<dbReference type="InterPro" id="IPR020479">
    <property type="entry name" value="HD_metazoa"/>
</dbReference>
<organism evidence="10">
    <name type="scientific">Cupiennius salei</name>
    <name type="common">American wandering spider</name>
    <dbReference type="NCBI Taxonomy" id="6928"/>
    <lineage>
        <taxon>Eukaryota</taxon>
        <taxon>Metazoa</taxon>
        <taxon>Ecdysozoa</taxon>
        <taxon>Arthropoda</taxon>
        <taxon>Chelicerata</taxon>
        <taxon>Arachnida</taxon>
        <taxon>Araneae</taxon>
        <taxon>Araneomorphae</taxon>
        <taxon>Entelegynae</taxon>
        <taxon>Lycosoidea</taxon>
        <taxon>Ctenidae</taxon>
        <taxon>Cupiennius</taxon>
    </lineage>
</organism>
<dbReference type="InterPro" id="IPR000747">
    <property type="entry name" value="HD_engrailed"/>
</dbReference>
<feature type="DNA-binding region" description="Homeobox" evidence="6">
    <location>
        <begin position="73"/>
        <end position="132"/>
    </location>
</feature>
<evidence type="ECO:0000259" key="9">
    <source>
        <dbReference type="PROSITE" id="PS50071"/>
    </source>
</evidence>
<keyword evidence="3 6" id="KW-0238">DNA-binding</keyword>
<dbReference type="PANTHER" id="PTHR24341">
    <property type="entry name" value="HOMEOBOX PROTEIN ENGRAILED"/>
    <property type="match status" value="1"/>
</dbReference>
<reference evidence="10" key="1">
    <citation type="journal article" date="2002" name="Development">
        <title>Parasegmental organization of the spider embryo implies that the parasegment is an evolutionary conserved entity in arthropod embryogenesis.</title>
        <authorList>
            <person name="Damen W.G.M."/>
        </authorList>
    </citation>
    <scope>NUCLEOTIDE SEQUENCE</scope>
</reference>
<proteinExistence type="evidence at transcript level"/>
<feature type="region of interest" description="Disordered" evidence="8">
    <location>
        <begin position="1"/>
        <end position="20"/>
    </location>
</feature>
<dbReference type="PRINTS" id="PR00024">
    <property type="entry name" value="HOMEOBOX"/>
</dbReference>
<dbReference type="AlphaFoldDB" id="Q8T397"/>
<dbReference type="Pfam" id="PF00046">
    <property type="entry name" value="Homeodomain"/>
    <property type="match status" value="1"/>
</dbReference>
<evidence type="ECO:0000256" key="1">
    <source>
        <dbReference type="ARBA" id="ARBA00004123"/>
    </source>
</evidence>
<evidence type="ECO:0000256" key="3">
    <source>
        <dbReference type="ARBA" id="ARBA00023125"/>
    </source>
</evidence>